<gene>
    <name evidence="2" type="ORF">FAUST_4246</name>
</gene>
<accession>A0AAN6C3J6</accession>
<dbReference type="EMBL" id="JAAMOD010000109">
    <property type="protein sequence ID" value="KAF5240720.1"/>
    <property type="molecule type" value="Genomic_DNA"/>
</dbReference>
<proteinExistence type="predicted"/>
<evidence type="ECO:0000313" key="3">
    <source>
        <dbReference type="Proteomes" id="UP000537989"/>
    </source>
</evidence>
<evidence type="ECO:0000313" key="2">
    <source>
        <dbReference type="EMBL" id="KAF5240720.1"/>
    </source>
</evidence>
<feature type="compositionally biased region" description="Basic and acidic residues" evidence="1">
    <location>
        <begin position="10"/>
        <end position="27"/>
    </location>
</feature>
<protein>
    <submittedName>
        <fullName evidence="2">Uncharacterized protein</fullName>
    </submittedName>
</protein>
<keyword evidence="3" id="KW-1185">Reference proteome</keyword>
<dbReference type="AlphaFoldDB" id="A0AAN6C3J6"/>
<dbReference type="Proteomes" id="UP000537989">
    <property type="component" value="Unassembled WGS sequence"/>
</dbReference>
<feature type="region of interest" description="Disordered" evidence="1">
    <location>
        <begin position="1"/>
        <end position="41"/>
    </location>
</feature>
<sequence length="87" mass="9962">MDSSRGTTYRQDKTSSDSTSKDDKPVVDKGQASPLLDWFNQKEKDDPWHRFSVASTETHQDRSQEDVVHDKLKSWSTRAEFGSDKGK</sequence>
<evidence type="ECO:0000256" key="1">
    <source>
        <dbReference type="SAM" id="MobiDB-lite"/>
    </source>
</evidence>
<reference evidence="2 3" key="1">
    <citation type="submission" date="2020-02" db="EMBL/GenBank/DDBJ databases">
        <title>Identification and distribution of gene clusters putatively required for synthesis of sphingolipid metabolism inhibitors in phylogenetically diverse species of the filamentous fungus Fusarium.</title>
        <authorList>
            <person name="Kim H.-S."/>
            <person name="Busman M."/>
            <person name="Brown D.W."/>
            <person name="Divon H."/>
            <person name="Uhlig S."/>
            <person name="Proctor R.H."/>
        </authorList>
    </citation>
    <scope>NUCLEOTIDE SEQUENCE [LARGE SCALE GENOMIC DNA]</scope>
    <source>
        <strain evidence="2 3">NRRL 2903</strain>
    </source>
</reference>
<organism evidence="2 3">
    <name type="scientific">Fusarium austroamericanum</name>
    <dbReference type="NCBI Taxonomy" id="282268"/>
    <lineage>
        <taxon>Eukaryota</taxon>
        <taxon>Fungi</taxon>
        <taxon>Dikarya</taxon>
        <taxon>Ascomycota</taxon>
        <taxon>Pezizomycotina</taxon>
        <taxon>Sordariomycetes</taxon>
        <taxon>Hypocreomycetidae</taxon>
        <taxon>Hypocreales</taxon>
        <taxon>Nectriaceae</taxon>
        <taxon>Fusarium</taxon>
    </lineage>
</organism>
<name>A0AAN6C3J6_FUSAU</name>
<comment type="caution">
    <text evidence="2">The sequence shown here is derived from an EMBL/GenBank/DDBJ whole genome shotgun (WGS) entry which is preliminary data.</text>
</comment>